<keyword evidence="2" id="KW-1185">Reference proteome</keyword>
<dbReference type="RefSeq" id="WP_190618154.1">
    <property type="nucleotide sequence ID" value="NZ_BAAAHX010000004.1"/>
</dbReference>
<dbReference type="EMBL" id="CP061538">
    <property type="protein sequence ID" value="QNV40577.1"/>
    <property type="molecule type" value="Genomic_DNA"/>
</dbReference>
<protein>
    <submittedName>
        <fullName evidence="1">Uncharacterized protein</fullName>
    </submittedName>
</protein>
<evidence type="ECO:0000313" key="2">
    <source>
        <dbReference type="Proteomes" id="UP000516421"/>
    </source>
</evidence>
<evidence type="ECO:0000313" key="1">
    <source>
        <dbReference type="EMBL" id="QNV40577.1"/>
    </source>
</evidence>
<gene>
    <name evidence="1" type="ORF">IDM48_04025</name>
</gene>
<organism evidence="1 2">
    <name type="scientific">Rothia amarae</name>
    <dbReference type="NCBI Taxonomy" id="169480"/>
    <lineage>
        <taxon>Bacteria</taxon>
        <taxon>Bacillati</taxon>
        <taxon>Actinomycetota</taxon>
        <taxon>Actinomycetes</taxon>
        <taxon>Micrococcales</taxon>
        <taxon>Micrococcaceae</taxon>
        <taxon>Rothia</taxon>
    </lineage>
</organism>
<reference evidence="1 2" key="1">
    <citation type="submission" date="2020-09" db="EMBL/GenBank/DDBJ databases">
        <title>Investigation of environmental microbe.</title>
        <authorList>
            <person name="Ou Y."/>
            <person name="Kang Q."/>
        </authorList>
    </citation>
    <scope>NUCLEOTIDE SEQUENCE [LARGE SCALE GENOMIC DNA]</scope>
    <source>
        <strain evidence="1 2">KJZ-9</strain>
    </source>
</reference>
<dbReference type="AlphaFoldDB" id="A0A7H2BLN1"/>
<dbReference type="KEGG" id="rama:IDM48_04025"/>
<accession>A0A7H2BLN1</accession>
<dbReference type="Proteomes" id="UP000516421">
    <property type="component" value="Chromosome"/>
</dbReference>
<sequence>MSLSELHVGQFVLAQIGVDASPVADPNSPDTEFGNSAEALVYPRVLGTVVGVNTAEKTVELSAVSRESERDFTVHVRPLETQEKFRVLTAEQAEATLGGAEWAVNRDAVLETFGSVTLADIEPGDYITAAHLKILPSVCEEFIDLKNVLVTGVNVSGRVLHMAYEDGLHLAVEAEAGAHCYVESLAAAQTIALAATIRDSSPVLALEAADISEMAVGDDVQVEGQDVRNRYHY</sequence>
<name>A0A7H2BLN1_9MICC</name>
<proteinExistence type="predicted"/>